<feature type="region of interest" description="Disordered" evidence="7">
    <location>
        <begin position="602"/>
        <end position="651"/>
    </location>
</feature>
<dbReference type="InterPro" id="IPR049453">
    <property type="entry name" value="Memb_transporter_dom"/>
</dbReference>
<gene>
    <name evidence="10" type="ORF">CA984_15160</name>
</gene>
<reference evidence="10 11" key="1">
    <citation type="submission" date="2017-05" db="EMBL/GenBank/DDBJ databases">
        <title>Biotechnological potential of actinobacteria isolated from South African environments.</title>
        <authorList>
            <person name="Le Roes-Hill M."/>
            <person name="Prins A."/>
            <person name="Durrell K.A."/>
        </authorList>
    </citation>
    <scope>NUCLEOTIDE SEQUENCE [LARGE SCALE GENOMIC DNA]</scope>
    <source>
        <strain evidence="10">M26</strain>
    </source>
</reference>
<evidence type="ECO:0000256" key="5">
    <source>
        <dbReference type="ARBA" id="ARBA00023136"/>
    </source>
</evidence>
<organism evidence="10 11">
    <name type="scientific">Streptosporangium minutum</name>
    <dbReference type="NCBI Taxonomy" id="569862"/>
    <lineage>
        <taxon>Bacteria</taxon>
        <taxon>Bacillati</taxon>
        <taxon>Actinomycetota</taxon>
        <taxon>Actinomycetes</taxon>
        <taxon>Streptosporangiales</taxon>
        <taxon>Streptosporangiaceae</taxon>
        <taxon>Streptosporangium</taxon>
    </lineage>
</organism>
<dbReference type="PANTHER" id="PTHR30509:SF9">
    <property type="entry name" value="MULTIDRUG RESISTANCE PROTEIN MDTO"/>
    <property type="match status" value="1"/>
</dbReference>
<dbReference type="AlphaFoldDB" id="A0A243RN83"/>
<feature type="transmembrane region" description="Helical" evidence="8">
    <location>
        <begin position="82"/>
        <end position="101"/>
    </location>
</feature>
<feature type="transmembrane region" description="Helical" evidence="8">
    <location>
        <begin position="39"/>
        <end position="61"/>
    </location>
</feature>
<comment type="similarity">
    <text evidence="6">Belongs to the YccS/YhfK family.</text>
</comment>
<evidence type="ECO:0000256" key="4">
    <source>
        <dbReference type="ARBA" id="ARBA00022989"/>
    </source>
</evidence>
<sequence length="651" mass="68396">MSPVFRRAAGRLTDAAPGWLVETVRPAPAALRWEPMLRMAVAVTTPLLVGLAAGQIVLGLLPSMGAMSTAMADRGGSYRARIILMSSAGSAGALGYLTGALTRGHGWWTVLAVVAVSLVSALLSTGGGAGSAAGLQLLVMTVLGTGIPLPGPPGPHALMFLLGALWALALALVHWPAHPRAAEEAAVVAVYHALTRLFADRGPGALTAFDTALRNGYDTVLSARSAAAGTDAERTRLVALLNQSSLIRNALISLCQEEREPPGDLAAAVEEVAGSLAGGPEPHALRHACDSPALRALHSGVRGAVELVSGGDIAADQVPYEPVGYRRRLRALWEKMWYGHLARVYTVRLSLCMGVAGAVSEFGWFERSYWVMLTVALVLKPDFGSVFARAVQRALGTLAGTLIGTVVLLTVPYGPALLIPIAVFAALMPYGLQRNWGLMSAFQAPLVLLLVDLLTRGGPMLAEVRLVDTLAGCVIVLLLGYLPWPASWEAPVGPRFADAVSATAHYIRHAFDPDDPGRALLRRRTYDALADLRTVFQRAVTEPRVVSRRITTWMPAMTALEQVADATAATVARTEHGAPPPSDAAVGALVTSLEDIAADVRAGRTPRKPELADEETLERVNSAVQGLRDTVSGEHPDAGGGDGAGTGDGRR</sequence>
<evidence type="ECO:0000256" key="8">
    <source>
        <dbReference type="SAM" id="Phobius"/>
    </source>
</evidence>
<evidence type="ECO:0000256" key="6">
    <source>
        <dbReference type="ARBA" id="ARBA00043993"/>
    </source>
</evidence>
<keyword evidence="5 8" id="KW-0472">Membrane</keyword>
<evidence type="ECO:0000313" key="10">
    <source>
        <dbReference type="EMBL" id="OUC96392.1"/>
    </source>
</evidence>
<feature type="transmembrane region" description="Helical" evidence="8">
    <location>
        <begin position="436"/>
        <end position="454"/>
    </location>
</feature>
<keyword evidence="2" id="KW-1003">Cell membrane</keyword>
<feature type="transmembrane region" description="Helical" evidence="8">
    <location>
        <begin position="402"/>
        <end position="430"/>
    </location>
</feature>
<keyword evidence="4 8" id="KW-1133">Transmembrane helix</keyword>
<feature type="transmembrane region" description="Helical" evidence="8">
    <location>
        <begin position="466"/>
        <end position="484"/>
    </location>
</feature>
<name>A0A243RN83_9ACTN</name>
<feature type="transmembrane region" description="Helical" evidence="8">
    <location>
        <begin position="369"/>
        <end position="390"/>
    </location>
</feature>
<dbReference type="GO" id="GO:0005886">
    <property type="term" value="C:plasma membrane"/>
    <property type="evidence" value="ECO:0007669"/>
    <property type="project" value="UniProtKB-SubCell"/>
</dbReference>
<evidence type="ECO:0000256" key="7">
    <source>
        <dbReference type="SAM" id="MobiDB-lite"/>
    </source>
</evidence>
<dbReference type="EMBL" id="NGFP01000059">
    <property type="protein sequence ID" value="OUC96392.1"/>
    <property type="molecule type" value="Genomic_DNA"/>
</dbReference>
<evidence type="ECO:0000256" key="2">
    <source>
        <dbReference type="ARBA" id="ARBA00022475"/>
    </source>
</evidence>
<evidence type="ECO:0000256" key="1">
    <source>
        <dbReference type="ARBA" id="ARBA00004651"/>
    </source>
</evidence>
<keyword evidence="3 8" id="KW-0812">Transmembrane</keyword>
<comment type="caution">
    <text evidence="10">The sequence shown here is derived from an EMBL/GenBank/DDBJ whole genome shotgun (WGS) entry which is preliminary data.</text>
</comment>
<evidence type="ECO:0000256" key="3">
    <source>
        <dbReference type="ARBA" id="ARBA00022692"/>
    </source>
</evidence>
<feature type="compositionally biased region" description="Gly residues" evidence="7">
    <location>
        <begin position="638"/>
        <end position="651"/>
    </location>
</feature>
<dbReference type="PANTHER" id="PTHR30509">
    <property type="entry name" value="P-HYDROXYBENZOIC ACID EFFLUX PUMP SUBUNIT-RELATED"/>
    <property type="match status" value="1"/>
</dbReference>
<dbReference type="Pfam" id="PF13515">
    <property type="entry name" value="FUSC_2"/>
    <property type="match status" value="1"/>
</dbReference>
<feature type="domain" description="Integral membrane bound transporter" evidence="9">
    <location>
        <begin position="357"/>
        <end position="478"/>
    </location>
</feature>
<comment type="subcellular location">
    <subcellularLocation>
        <location evidence="1">Cell membrane</location>
        <topology evidence="1">Multi-pass membrane protein</topology>
    </subcellularLocation>
</comment>
<evidence type="ECO:0000259" key="9">
    <source>
        <dbReference type="Pfam" id="PF13515"/>
    </source>
</evidence>
<keyword evidence="11" id="KW-1185">Reference proteome</keyword>
<evidence type="ECO:0000313" key="11">
    <source>
        <dbReference type="Proteomes" id="UP000194761"/>
    </source>
</evidence>
<proteinExistence type="inferred from homology"/>
<feature type="transmembrane region" description="Helical" evidence="8">
    <location>
        <begin position="157"/>
        <end position="175"/>
    </location>
</feature>
<protein>
    <recommendedName>
        <fullName evidence="9">Integral membrane bound transporter domain-containing protein</fullName>
    </recommendedName>
</protein>
<feature type="transmembrane region" description="Helical" evidence="8">
    <location>
        <begin position="107"/>
        <end position="125"/>
    </location>
</feature>
<dbReference type="Proteomes" id="UP000194761">
    <property type="component" value="Unassembled WGS sequence"/>
</dbReference>
<dbReference type="RefSeq" id="WP_086572475.1">
    <property type="nucleotide sequence ID" value="NZ_NGFP01000059.1"/>
</dbReference>
<accession>A0A243RN83</accession>
<feature type="transmembrane region" description="Helical" evidence="8">
    <location>
        <begin position="336"/>
        <end position="357"/>
    </location>
</feature>